<comment type="caution">
    <text evidence="2">The sequence shown here is derived from an EMBL/GenBank/DDBJ whole genome shotgun (WGS) entry which is preliminary data.</text>
</comment>
<sequence>MSPIVSEILLSGFMINSTLRRRTHLFSPSPSSSSTGSTSSREDPSPVADRPSRSCSLLKNNKTQPTKPIDNLSIYLYT</sequence>
<keyword evidence="3" id="KW-1185">Reference proteome</keyword>
<evidence type="ECO:0000256" key="1">
    <source>
        <dbReference type="SAM" id="MobiDB-lite"/>
    </source>
</evidence>
<accession>A0ABN7EBN6</accession>
<name>A0ABN7EBN6_SPIIN</name>
<evidence type="ECO:0000313" key="2">
    <source>
        <dbReference type="EMBL" id="CAA6675322.1"/>
    </source>
</evidence>
<protein>
    <submittedName>
        <fullName evidence="2">Uncharacterized protein</fullName>
    </submittedName>
</protein>
<dbReference type="EMBL" id="CACRZD030000277">
    <property type="protein sequence ID" value="CAA6675322.1"/>
    <property type="molecule type" value="Genomic_DNA"/>
</dbReference>
<evidence type="ECO:0000313" key="3">
    <source>
        <dbReference type="Proteomes" id="UP001189122"/>
    </source>
</evidence>
<dbReference type="Proteomes" id="UP001189122">
    <property type="component" value="Unassembled WGS sequence"/>
</dbReference>
<feature type="region of interest" description="Disordered" evidence="1">
    <location>
        <begin position="24"/>
        <end position="65"/>
    </location>
</feature>
<reference evidence="3" key="1">
    <citation type="journal article" date="2020" name="Sci. Rep.">
        <title>Chromosome-scale genome assembly for the duckweed Spirodela intermedia, integrating cytogenetic maps, PacBio and Oxford Nanopore libraries.</title>
        <authorList>
            <person name="Hoang P.T.N."/>
            <person name="Fiebig A."/>
            <person name="Novak P."/>
            <person name="Macas J."/>
            <person name="Cao H.X."/>
            <person name="Stepanenko A."/>
            <person name="Chen G."/>
            <person name="Borisjuk N."/>
            <person name="Scholz U."/>
            <person name="Schubert I."/>
        </authorList>
    </citation>
    <scope>NUCLEOTIDE SEQUENCE [LARGE SCALE GENOMIC DNA]</scope>
</reference>
<proteinExistence type="predicted"/>
<feature type="compositionally biased region" description="Low complexity" evidence="1">
    <location>
        <begin position="27"/>
        <end position="39"/>
    </location>
</feature>
<organism evidence="2 3">
    <name type="scientific">Spirodela intermedia</name>
    <name type="common">Intermediate duckweed</name>
    <dbReference type="NCBI Taxonomy" id="51605"/>
    <lineage>
        <taxon>Eukaryota</taxon>
        <taxon>Viridiplantae</taxon>
        <taxon>Streptophyta</taxon>
        <taxon>Embryophyta</taxon>
        <taxon>Tracheophyta</taxon>
        <taxon>Spermatophyta</taxon>
        <taxon>Magnoliopsida</taxon>
        <taxon>Liliopsida</taxon>
        <taxon>Araceae</taxon>
        <taxon>Lemnoideae</taxon>
        <taxon>Spirodela</taxon>
    </lineage>
</organism>
<dbReference type="PANTHER" id="PTHR48137">
    <property type="match status" value="1"/>
</dbReference>
<feature type="compositionally biased region" description="Polar residues" evidence="1">
    <location>
        <begin position="53"/>
        <end position="65"/>
    </location>
</feature>
<gene>
    <name evidence="2" type="ORF">SI7747_UN021664</name>
</gene>